<keyword evidence="1" id="KW-0694">RNA-binding</keyword>
<protein>
    <recommendedName>
        <fullName evidence="2">Integrase catalytic domain-containing protein</fullName>
    </recommendedName>
</protein>
<accession>A0A9Q3H9D7</accession>
<dbReference type="InterPro" id="IPR012337">
    <property type="entry name" value="RNaseH-like_sf"/>
</dbReference>
<keyword evidence="4" id="KW-1185">Reference proteome</keyword>
<dbReference type="Gene3D" id="3.30.420.10">
    <property type="entry name" value="Ribonuclease H-like superfamily/Ribonuclease H"/>
    <property type="match status" value="1"/>
</dbReference>
<evidence type="ECO:0000313" key="4">
    <source>
        <dbReference type="Proteomes" id="UP000765509"/>
    </source>
</evidence>
<dbReference type="Proteomes" id="UP000765509">
    <property type="component" value="Unassembled WGS sequence"/>
</dbReference>
<dbReference type="OrthoDB" id="1713704at2759"/>
<dbReference type="GO" id="GO:0015074">
    <property type="term" value="P:DNA integration"/>
    <property type="evidence" value="ECO:0007669"/>
    <property type="project" value="InterPro"/>
</dbReference>
<sequence>MSFITQLPLSNSFDPNLVVVDRFSKVEILIQAYSTITSLDLPQIFISHVFSKHGLQESIVSNRGSLFFSSLWTQLFKQLKISRDFSTPFHPETDGQTERANKNIEQYSWMYVSYNQDDWKTCLPLAAFAYNNGENSSKKAITFSHHL</sequence>
<dbReference type="GO" id="GO:0003723">
    <property type="term" value="F:RNA binding"/>
    <property type="evidence" value="ECO:0007669"/>
    <property type="project" value="UniProtKB-KW"/>
</dbReference>
<name>A0A9Q3H9D7_9BASI</name>
<dbReference type="GO" id="GO:0005634">
    <property type="term" value="C:nucleus"/>
    <property type="evidence" value="ECO:0007669"/>
    <property type="project" value="UniProtKB-ARBA"/>
</dbReference>
<dbReference type="PANTHER" id="PTHR37984">
    <property type="entry name" value="PROTEIN CBG26694"/>
    <property type="match status" value="1"/>
</dbReference>
<proteinExistence type="predicted"/>
<feature type="domain" description="Integrase catalytic" evidence="2">
    <location>
        <begin position="1"/>
        <end position="147"/>
    </location>
</feature>
<evidence type="ECO:0000256" key="1">
    <source>
        <dbReference type="ARBA" id="ARBA00022884"/>
    </source>
</evidence>
<comment type="caution">
    <text evidence="3">The sequence shown here is derived from an EMBL/GenBank/DDBJ whole genome shotgun (WGS) entry which is preliminary data.</text>
</comment>
<evidence type="ECO:0000259" key="2">
    <source>
        <dbReference type="PROSITE" id="PS50994"/>
    </source>
</evidence>
<dbReference type="PANTHER" id="PTHR37984:SF5">
    <property type="entry name" value="PROTEIN NYNRIN-LIKE"/>
    <property type="match status" value="1"/>
</dbReference>
<evidence type="ECO:0000313" key="3">
    <source>
        <dbReference type="EMBL" id="MBW0494574.1"/>
    </source>
</evidence>
<dbReference type="InterPro" id="IPR036397">
    <property type="entry name" value="RNaseH_sf"/>
</dbReference>
<dbReference type="PROSITE" id="PS50994">
    <property type="entry name" value="INTEGRASE"/>
    <property type="match status" value="1"/>
</dbReference>
<organism evidence="3 4">
    <name type="scientific">Austropuccinia psidii MF-1</name>
    <dbReference type="NCBI Taxonomy" id="1389203"/>
    <lineage>
        <taxon>Eukaryota</taxon>
        <taxon>Fungi</taxon>
        <taxon>Dikarya</taxon>
        <taxon>Basidiomycota</taxon>
        <taxon>Pucciniomycotina</taxon>
        <taxon>Pucciniomycetes</taxon>
        <taxon>Pucciniales</taxon>
        <taxon>Sphaerophragmiaceae</taxon>
        <taxon>Austropuccinia</taxon>
    </lineage>
</organism>
<reference evidence="3" key="1">
    <citation type="submission" date="2021-03" db="EMBL/GenBank/DDBJ databases">
        <title>Draft genome sequence of rust myrtle Austropuccinia psidii MF-1, a brazilian biotype.</title>
        <authorList>
            <person name="Quecine M.C."/>
            <person name="Pachon D.M.R."/>
            <person name="Bonatelli M.L."/>
            <person name="Correr F.H."/>
            <person name="Franceschini L.M."/>
            <person name="Leite T.F."/>
            <person name="Margarido G.R.A."/>
            <person name="Almeida C.A."/>
            <person name="Ferrarezi J.A."/>
            <person name="Labate C.A."/>
        </authorList>
    </citation>
    <scope>NUCLEOTIDE SEQUENCE</scope>
    <source>
        <strain evidence="3">MF-1</strain>
    </source>
</reference>
<dbReference type="SUPFAM" id="SSF53098">
    <property type="entry name" value="Ribonuclease H-like"/>
    <property type="match status" value="1"/>
</dbReference>
<dbReference type="AlphaFoldDB" id="A0A9Q3H9D7"/>
<dbReference type="EMBL" id="AVOT02012645">
    <property type="protein sequence ID" value="MBW0494574.1"/>
    <property type="molecule type" value="Genomic_DNA"/>
</dbReference>
<gene>
    <name evidence="3" type="ORF">O181_034289</name>
</gene>
<dbReference type="InterPro" id="IPR001584">
    <property type="entry name" value="Integrase_cat-core"/>
</dbReference>
<dbReference type="InterPro" id="IPR050951">
    <property type="entry name" value="Retrovirus_Pol_polyprotein"/>
</dbReference>